<protein>
    <submittedName>
        <fullName evidence="1">DUF6507 family protein</fullName>
    </submittedName>
</protein>
<dbReference type="Proteomes" id="UP001610861">
    <property type="component" value="Unassembled WGS sequence"/>
</dbReference>
<evidence type="ECO:0000313" key="1">
    <source>
        <dbReference type="EMBL" id="MFH8251276.1"/>
    </source>
</evidence>
<dbReference type="InterPro" id="IPR045436">
    <property type="entry name" value="DUF6507"/>
</dbReference>
<dbReference type="RefSeq" id="WP_397556728.1">
    <property type="nucleotide sequence ID" value="NZ_JBIQWL010000004.1"/>
</dbReference>
<gene>
    <name evidence="1" type="ORF">ACH3VR_12970</name>
</gene>
<keyword evidence="2" id="KW-1185">Reference proteome</keyword>
<organism evidence="1 2">
    <name type="scientific">Microbacterium alkaliflavum</name>
    <dbReference type="NCBI Taxonomy" id="3248839"/>
    <lineage>
        <taxon>Bacteria</taxon>
        <taxon>Bacillati</taxon>
        <taxon>Actinomycetota</taxon>
        <taxon>Actinomycetes</taxon>
        <taxon>Micrococcales</taxon>
        <taxon>Microbacteriaceae</taxon>
        <taxon>Microbacterium</taxon>
    </lineage>
</organism>
<reference evidence="1 2" key="1">
    <citation type="submission" date="2024-09" db="EMBL/GenBank/DDBJ databases">
        <authorList>
            <person name="Pan X."/>
        </authorList>
    </citation>
    <scope>NUCLEOTIDE SEQUENCE [LARGE SCALE GENOMIC DNA]</scope>
    <source>
        <strain evidence="1 2">B2969</strain>
    </source>
</reference>
<dbReference type="Pfam" id="PF20117">
    <property type="entry name" value="DUF6507"/>
    <property type="match status" value="1"/>
</dbReference>
<dbReference type="EMBL" id="JBIQWL010000004">
    <property type="protein sequence ID" value="MFH8251276.1"/>
    <property type="molecule type" value="Genomic_DNA"/>
</dbReference>
<evidence type="ECO:0000313" key="2">
    <source>
        <dbReference type="Proteomes" id="UP001610861"/>
    </source>
</evidence>
<comment type="caution">
    <text evidence="1">The sequence shown here is derived from an EMBL/GenBank/DDBJ whole genome shotgun (WGS) entry which is preliminary data.</text>
</comment>
<accession>A0ABW7Q8S3</accession>
<sequence length="114" mass="11476">MTSWSIQPSGVVAVLTDVNTYATALGEALNGLSPALEGAVVATQSGAISEAIQSYFTLEEGPRIQGMNTRIGAAASGVVTATEAYVAGDLEMAANAQSASVAAVYPPHLPPGVR</sequence>
<name>A0ABW7Q8S3_9MICO</name>
<proteinExistence type="predicted"/>